<dbReference type="AlphaFoldDB" id="A0A6A1WLH2"/>
<feature type="compositionally biased region" description="Polar residues" evidence="1">
    <location>
        <begin position="60"/>
        <end position="76"/>
    </location>
</feature>
<reference evidence="2" key="3">
    <citation type="submission" date="2019-09" db="EMBL/GenBank/DDBJ databases">
        <authorList>
            <person name="Gao Z."/>
        </authorList>
    </citation>
    <scope>NUCLEOTIDE SEQUENCE</scope>
    <source>
        <tissue evidence="2">Leaves</tissue>
    </source>
</reference>
<accession>A0A6A1WLH2</accession>
<evidence type="ECO:0000313" key="2">
    <source>
        <dbReference type="EMBL" id="KAB1225994.1"/>
    </source>
</evidence>
<feature type="compositionally biased region" description="Low complexity" evidence="1">
    <location>
        <begin position="21"/>
        <end position="30"/>
    </location>
</feature>
<evidence type="ECO:0000313" key="4">
    <source>
        <dbReference type="Proteomes" id="UP000516437"/>
    </source>
</evidence>
<dbReference type="EMBL" id="RXIC02000019">
    <property type="protein sequence ID" value="KAB1226000.1"/>
    <property type="molecule type" value="Genomic_DNA"/>
</dbReference>
<reference evidence="2 4" key="2">
    <citation type="journal article" date="2019" name="Plant Biotechnol. J.">
        <title>The red bayberry genome and genetic basis of sex determination.</title>
        <authorList>
            <person name="Jia H.M."/>
            <person name="Jia H.J."/>
            <person name="Cai Q.L."/>
            <person name="Wang Y."/>
            <person name="Zhao H.B."/>
            <person name="Yang W.F."/>
            <person name="Wang G.Y."/>
            <person name="Li Y.H."/>
            <person name="Zhan D.L."/>
            <person name="Shen Y.T."/>
            <person name="Niu Q.F."/>
            <person name="Chang L."/>
            <person name="Qiu J."/>
            <person name="Zhao L."/>
            <person name="Xie H.B."/>
            <person name="Fu W.Y."/>
            <person name="Jin J."/>
            <person name="Li X.W."/>
            <person name="Jiao Y."/>
            <person name="Zhou C.C."/>
            <person name="Tu T."/>
            <person name="Chai C.Y."/>
            <person name="Gao J.L."/>
            <person name="Fan L.J."/>
            <person name="van de Weg E."/>
            <person name="Wang J.Y."/>
            <person name="Gao Z.S."/>
        </authorList>
    </citation>
    <scope>NUCLEOTIDE SEQUENCE [LARGE SCALE GENOMIC DNA]</scope>
    <source>
        <tissue evidence="2">Leaves</tissue>
    </source>
</reference>
<comment type="caution">
    <text evidence="2">The sequence shown here is derived from an EMBL/GenBank/DDBJ whole genome shotgun (WGS) entry which is preliminary data.</text>
</comment>
<reference evidence="2" key="1">
    <citation type="submission" date="2018-07" db="EMBL/GenBank/DDBJ databases">
        <authorList>
            <person name="Gao Z.-S."/>
            <person name="Jia H.-M."/>
            <person name="Jia H.-J."/>
            <person name="Cai Q.-L."/>
            <person name="Wang Y."/>
            <person name="Zhao H.-B."/>
        </authorList>
    </citation>
    <scope>NUCLEOTIDE SEQUENCE</scope>
    <source>
        <tissue evidence="2">Leaves</tissue>
    </source>
</reference>
<feature type="region of interest" description="Disordered" evidence="1">
    <location>
        <begin position="21"/>
        <end position="90"/>
    </location>
</feature>
<evidence type="ECO:0000256" key="1">
    <source>
        <dbReference type="SAM" id="MobiDB-lite"/>
    </source>
</evidence>
<name>A0A6A1WLH2_9ROSI</name>
<protein>
    <submittedName>
        <fullName evidence="2">Uncharacterized protein</fullName>
    </submittedName>
</protein>
<dbReference type="EMBL" id="RXIC02000019">
    <property type="protein sequence ID" value="KAB1225994.1"/>
    <property type="molecule type" value="Genomic_DNA"/>
</dbReference>
<keyword evidence="4" id="KW-1185">Reference proteome</keyword>
<evidence type="ECO:0000313" key="3">
    <source>
        <dbReference type="EMBL" id="KAB1226000.1"/>
    </source>
</evidence>
<sequence length="107" mass="11558">MEDDDEFGDLYTDVLRPFASVPSSSAAPEAQQGFSAPPSLHRPIDLNLRSDDDEILYGAGSSNSAAPNRPSDQTLAPRSAEPTRGPVPASGPILLRIWLLPMRETRI</sequence>
<dbReference type="Proteomes" id="UP000516437">
    <property type="component" value="Chromosome 1"/>
</dbReference>
<organism evidence="2 4">
    <name type="scientific">Morella rubra</name>
    <name type="common">Chinese bayberry</name>
    <dbReference type="NCBI Taxonomy" id="262757"/>
    <lineage>
        <taxon>Eukaryota</taxon>
        <taxon>Viridiplantae</taxon>
        <taxon>Streptophyta</taxon>
        <taxon>Embryophyta</taxon>
        <taxon>Tracheophyta</taxon>
        <taxon>Spermatophyta</taxon>
        <taxon>Magnoliopsida</taxon>
        <taxon>eudicotyledons</taxon>
        <taxon>Gunneridae</taxon>
        <taxon>Pentapetalae</taxon>
        <taxon>rosids</taxon>
        <taxon>fabids</taxon>
        <taxon>Fagales</taxon>
        <taxon>Myricaceae</taxon>
        <taxon>Morella</taxon>
    </lineage>
</organism>
<dbReference type="OrthoDB" id="1743229at2759"/>
<proteinExistence type="predicted"/>
<gene>
    <name evidence="2" type="ORF">CJ030_MR1G018413</name>
    <name evidence="3" type="ORF">CJ030_MR1G018419</name>
</gene>